<evidence type="ECO:0000313" key="1">
    <source>
        <dbReference type="EMBL" id="KKK79234.1"/>
    </source>
</evidence>
<sequence>RGDEAFWKDLAYVPKRVWRVVLTRCSFGSVYGISRSFVD</sequence>
<reference evidence="1" key="1">
    <citation type="journal article" date="2015" name="Nature">
        <title>Complex archaea that bridge the gap between prokaryotes and eukaryotes.</title>
        <authorList>
            <person name="Spang A."/>
            <person name="Saw J.H."/>
            <person name="Jorgensen S.L."/>
            <person name="Zaremba-Niedzwiedzka K."/>
            <person name="Martijn J."/>
            <person name="Lind A.E."/>
            <person name="van Eijk R."/>
            <person name="Schleper C."/>
            <person name="Guy L."/>
            <person name="Ettema T.J."/>
        </authorList>
    </citation>
    <scope>NUCLEOTIDE SEQUENCE</scope>
</reference>
<name>A0A0F9AL58_9ZZZZ</name>
<protein>
    <submittedName>
        <fullName evidence="1">Uncharacterized protein</fullName>
    </submittedName>
</protein>
<organism evidence="1">
    <name type="scientific">marine sediment metagenome</name>
    <dbReference type="NCBI Taxonomy" id="412755"/>
    <lineage>
        <taxon>unclassified sequences</taxon>
        <taxon>metagenomes</taxon>
        <taxon>ecological metagenomes</taxon>
    </lineage>
</organism>
<proteinExistence type="predicted"/>
<comment type="caution">
    <text evidence="1">The sequence shown here is derived from an EMBL/GenBank/DDBJ whole genome shotgun (WGS) entry which is preliminary data.</text>
</comment>
<dbReference type="EMBL" id="LAZR01054122">
    <property type="protein sequence ID" value="KKK79234.1"/>
    <property type="molecule type" value="Genomic_DNA"/>
</dbReference>
<dbReference type="AlphaFoldDB" id="A0A0F9AL58"/>
<accession>A0A0F9AL58</accession>
<feature type="non-terminal residue" evidence="1">
    <location>
        <position position="1"/>
    </location>
</feature>
<gene>
    <name evidence="1" type="ORF">LCGC14_2835580</name>
</gene>